<dbReference type="AlphaFoldDB" id="A0A2U3AJ12"/>
<name>A0A2U3AJ12_9BACL</name>
<gene>
    <name evidence="13" type="ORF">DEX24_13085</name>
</gene>
<proteinExistence type="inferred from homology"/>
<keyword evidence="3" id="KW-1003">Cell membrane</keyword>
<dbReference type="Pfam" id="PF03816">
    <property type="entry name" value="LytR_cpsA_psr"/>
    <property type="match status" value="1"/>
</dbReference>
<dbReference type="RefSeq" id="WP_109306861.1">
    <property type="nucleotide sequence ID" value="NZ_BJUF01000011.1"/>
</dbReference>
<organism evidence="13 14">
    <name type="scientific">Kurthia sibirica</name>
    <dbReference type="NCBI Taxonomy" id="202750"/>
    <lineage>
        <taxon>Bacteria</taxon>
        <taxon>Bacillati</taxon>
        <taxon>Bacillota</taxon>
        <taxon>Bacilli</taxon>
        <taxon>Bacillales</taxon>
        <taxon>Caryophanaceae</taxon>
        <taxon>Kurthia</taxon>
    </lineage>
</organism>
<comment type="function">
    <text evidence="10">Involved in SarA attenuation. Affects resistance to oxacillin and teicoplanin, as well as the synthesis of virulence factors.</text>
</comment>
<evidence type="ECO:0000256" key="3">
    <source>
        <dbReference type="ARBA" id="ARBA00022475"/>
    </source>
</evidence>
<evidence type="ECO:0000256" key="2">
    <source>
        <dbReference type="ARBA" id="ARBA00006068"/>
    </source>
</evidence>
<keyword evidence="7" id="KW-0805">Transcription regulation</keyword>
<dbReference type="NCBIfam" id="TIGR00350">
    <property type="entry name" value="lytR_cpsA_psr"/>
    <property type="match status" value="1"/>
</dbReference>
<reference evidence="13 14" key="1">
    <citation type="submission" date="2018-05" db="EMBL/GenBank/DDBJ databases">
        <title>Kurthia sibirica genome sequence.</title>
        <authorList>
            <person name="Maclea K.S."/>
            <person name="Goen A.E."/>
        </authorList>
    </citation>
    <scope>NUCLEOTIDE SEQUENCE [LARGE SCALE GENOMIC DNA]</scope>
    <source>
        <strain evidence="13 14">ATCC 49154</strain>
    </source>
</reference>
<dbReference type="InterPro" id="IPR050922">
    <property type="entry name" value="LytR/CpsA/Psr_CW_biosynth"/>
</dbReference>
<keyword evidence="4" id="KW-0812">Transmembrane</keyword>
<dbReference type="Gene3D" id="3.40.630.190">
    <property type="entry name" value="LCP protein"/>
    <property type="match status" value="1"/>
</dbReference>
<evidence type="ECO:0000256" key="8">
    <source>
        <dbReference type="ARBA" id="ARBA00023136"/>
    </source>
</evidence>
<keyword evidence="14" id="KW-1185">Reference proteome</keyword>
<evidence type="ECO:0000313" key="13">
    <source>
        <dbReference type="EMBL" id="PWI24520.1"/>
    </source>
</evidence>
<dbReference type="EMBL" id="QFVR01000020">
    <property type="protein sequence ID" value="PWI24520.1"/>
    <property type="molecule type" value="Genomic_DNA"/>
</dbReference>
<keyword evidence="9" id="KW-0804">Transcription</keyword>
<protein>
    <recommendedName>
        <fullName evidence="11">Regulatory protein MsrR</fullName>
    </recommendedName>
</protein>
<evidence type="ECO:0000256" key="6">
    <source>
        <dbReference type="ARBA" id="ARBA00022989"/>
    </source>
</evidence>
<evidence type="ECO:0000256" key="5">
    <source>
        <dbReference type="ARBA" id="ARBA00022968"/>
    </source>
</evidence>
<evidence type="ECO:0000256" key="7">
    <source>
        <dbReference type="ARBA" id="ARBA00023015"/>
    </source>
</evidence>
<keyword evidence="8" id="KW-0472">Membrane</keyword>
<sequence>MTQKRKGRKKRKLRKGRVFLLMILVCILAAGGYAYTQYKSGLNMAEADSPAKATMKFDGDPNSKATIENILLVGVDSRGEKKSRSDTMMLVSWNKDTNDVKMVSFMRDIYAEIPGYNSYKLNTAYYLGGADLLKATLKQMFDLEINHVAVVDFKNFENVVDVAAPNGVEVTVPHDMSKNIGVSLKKGTQRLNGKELLGFSRFRYDEKGDFGRVERQQQALEALKQEVLKPGNVKNYPKLLGAIQGYVQSDITKDSQLKMLLGAVKGGGVNIEKLTIPVKDGYTFARYPNVGSVIEIDREKNVQALNTFLTFK</sequence>
<evidence type="ECO:0000256" key="10">
    <source>
        <dbReference type="ARBA" id="ARBA00037178"/>
    </source>
</evidence>
<dbReference type="PANTHER" id="PTHR33392">
    <property type="entry name" value="POLYISOPRENYL-TEICHOIC ACID--PEPTIDOGLYCAN TEICHOIC ACID TRANSFERASE TAGU"/>
    <property type="match status" value="1"/>
</dbReference>
<evidence type="ECO:0000256" key="11">
    <source>
        <dbReference type="ARBA" id="ARBA00040752"/>
    </source>
</evidence>
<comment type="similarity">
    <text evidence="2">Belongs to the LytR/CpsA/Psr (LCP) family.</text>
</comment>
<accession>A0A2U3AJ12</accession>
<evidence type="ECO:0000256" key="9">
    <source>
        <dbReference type="ARBA" id="ARBA00023163"/>
    </source>
</evidence>
<comment type="caution">
    <text evidence="13">The sequence shown here is derived from an EMBL/GenBank/DDBJ whole genome shotgun (WGS) entry which is preliminary data.</text>
</comment>
<dbReference type="GO" id="GO:0005886">
    <property type="term" value="C:plasma membrane"/>
    <property type="evidence" value="ECO:0007669"/>
    <property type="project" value="UniProtKB-SubCell"/>
</dbReference>
<evidence type="ECO:0000256" key="1">
    <source>
        <dbReference type="ARBA" id="ARBA00004401"/>
    </source>
</evidence>
<dbReference type="InterPro" id="IPR004474">
    <property type="entry name" value="LytR_CpsA_psr"/>
</dbReference>
<evidence type="ECO:0000259" key="12">
    <source>
        <dbReference type="Pfam" id="PF03816"/>
    </source>
</evidence>
<comment type="subcellular location">
    <subcellularLocation>
        <location evidence="1">Cell membrane</location>
        <topology evidence="1">Single-pass type II membrane protein</topology>
    </subcellularLocation>
</comment>
<dbReference type="Proteomes" id="UP000245938">
    <property type="component" value="Unassembled WGS sequence"/>
</dbReference>
<evidence type="ECO:0000313" key="14">
    <source>
        <dbReference type="Proteomes" id="UP000245938"/>
    </source>
</evidence>
<dbReference type="OrthoDB" id="9782542at2"/>
<keyword evidence="5" id="KW-0735">Signal-anchor</keyword>
<dbReference type="PANTHER" id="PTHR33392:SF8">
    <property type="entry name" value="REGULATORY PROTEIN MSRR"/>
    <property type="match status" value="1"/>
</dbReference>
<keyword evidence="6" id="KW-1133">Transmembrane helix</keyword>
<evidence type="ECO:0000256" key="4">
    <source>
        <dbReference type="ARBA" id="ARBA00022692"/>
    </source>
</evidence>
<feature type="domain" description="Cell envelope-related transcriptional attenuator" evidence="12">
    <location>
        <begin position="84"/>
        <end position="227"/>
    </location>
</feature>